<feature type="domain" description="Rhodanese" evidence="2">
    <location>
        <begin position="276"/>
        <end position="355"/>
    </location>
</feature>
<keyword evidence="3" id="KW-0808">Transferase</keyword>
<gene>
    <name evidence="3" type="ORF">AGR4C_Lc90102</name>
</gene>
<feature type="domain" description="Rhodanese" evidence="2">
    <location>
        <begin position="17"/>
        <end position="107"/>
    </location>
</feature>
<reference evidence="3 4" key="1">
    <citation type="submission" date="2016-01" db="EMBL/GenBank/DDBJ databases">
        <authorList>
            <person name="Oliw E.H."/>
        </authorList>
    </citation>
    <scope>NUCLEOTIDE SEQUENCE [LARGE SCALE GENOMIC DNA]</scope>
    <source>
        <strain evidence="3 4">Kerr 14</strain>
    </source>
</reference>
<evidence type="ECO:0000313" key="4">
    <source>
        <dbReference type="Proteomes" id="UP000191897"/>
    </source>
</evidence>
<protein>
    <submittedName>
        <fullName evidence="3">Putative thiosulfate sulfurtransferase</fullName>
    </submittedName>
</protein>
<evidence type="ECO:0000259" key="2">
    <source>
        <dbReference type="PROSITE" id="PS50206"/>
    </source>
</evidence>
<keyword evidence="1" id="KW-0677">Repeat</keyword>
<proteinExistence type="predicted"/>
<dbReference type="Pfam" id="PF00581">
    <property type="entry name" value="Rhodanese"/>
    <property type="match status" value="2"/>
</dbReference>
<dbReference type="EMBL" id="FBWC01000031">
    <property type="protein sequence ID" value="CUX63508.1"/>
    <property type="molecule type" value="Genomic_DNA"/>
</dbReference>
<dbReference type="InterPro" id="IPR036873">
    <property type="entry name" value="Rhodanese-like_dom_sf"/>
</dbReference>
<dbReference type="SUPFAM" id="SSF52821">
    <property type="entry name" value="Rhodanese/Cell cycle control phosphatase"/>
    <property type="match status" value="3"/>
</dbReference>
<dbReference type="AlphaFoldDB" id="A0A1S7S758"/>
<sequence>MSVNAVTKDRLIEWLTDGKELAVLDIRPAEEVGYASPLFATNLPAERLDAEIDRFIPRPVVRTVLVDDGKGSAEQGAERLAARGWSDIHFLRGGIPAWIEGGLDALPTFDIPGVPFVQKVRSEKNTPVVFARELKAWQEAGEDVVVIDTRTIAEYEKAHVPGAIGVPGAELLLRFPDLVISPKTRVVVSCAGLPRAILGAQTLIDAGVENDVSYLHDGTRGWTDDGFELETGRSQTYPSASDDAKNIAKVRLETFSRQDDLQFIDRATAETWLRDTARTTYFLDVRTPEEFTASHLKGSISSEGGQLLGVAYRTIAVRGARVILVDDLLGARARVVAHWLKRRGFEISLHLHDFEQGVEAAAA</sequence>
<dbReference type="InterPro" id="IPR001763">
    <property type="entry name" value="Rhodanese-like_dom"/>
</dbReference>
<dbReference type="GO" id="GO:0016740">
    <property type="term" value="F:transferase activity"/>
    <property type="evidence" value="ECO:0007669"/>
    <property type="project" value="UniProtKB-KW"/>
</dbReference>
<accession>A0A1S7S758</accession>
<dbReference type="SMART" id="SM00450">
    <property type="entry name" value="RHOD"/>
    <property type="match status" value="3"/>
</dbReference>
<dbReference type="InterPro" id="IPR051126">
    <property type="entry name" value="Thiosulfate_sulfurtransferase"/>
</dbReference>
<organism evidence="3 4">
    <name type="scientific">Agrobacterium tumefaciens str. Kerr 14</name>
    <dbReference type="NCBI Taxonomy" id="1183424"/>
    <lineage>
        <taxon>Bacteria</taxon>
        <taxon>Pseudomonadati</taxon>
        <taxon>Pseudomonadota</taxon>
        <taxon>Alphaproteobacteria</taxon>
        <taxon>Hyphomicrobiales</taxon>
        <taxon>Rhizobiaceae</taxon>
        <taxon>Rhizobium/Agrobacterium group</taxon>
        <taxon>Agrobacterium</taxon>
        <taxon>Agrobacterium tumefaciens complex</taxon>
    </lineage>
</organism>
<dbReference type="RefSeq" id="WP_080867156.1">
    <property type="nucleotide sequence ID" value="NZ_LT009731.1"/>
</dbReference>
<evidence type="ECO:0000256" key="1">
    <source>
        <dbReference type="ARBA" id="ARBA00022737"/>
    </source>
</evidence>
<dbReference type="Proteomes" id="UP000191897">
    <property type="component" value="Unassembled WGS sequence"/>
</dbReference>
<feature type="domain" description="Rhodanese" evidence="2">
    <location>
        <begin position="140"/>
        <end position="231"/>
    </location>
</feature>
<dbReference type="PROSITE" id="PS50206">
    <property type="entry name" value="RHODANESE_3"/>
    <property type="match status" value="3"/>
</dbReference>
<dbReference type="PANTHER" id="PTHR43855">
    <property type="entry name" value="THIOSULFATE SULFURTRANSFERASE"/>
    <property type="match status" value="1"/>
</dbReference>
<evidence type="ECO:0000313" key="3">
    <source>
        <dbReference type="EMBL" id="CUX63508.1"/>
    </source>
</evidence>
<dbReference type="PANTHER" id="PTHR43855:SF1">
    <property type="entry name" value="THIOSULFATE SULFURTRANSFERASE"/>
    <property type="match status" value="1"/>
</dbReference>
<name>A0A1S7S758_AGRTU</name>
<dbReference type="Gene3D" id="3.40.250.10">
    <property type="entry name" value="Rhodanese-like domain"/>
    <property type="match status" value="3"/>
</dbReference>